<dbReference type="OrthoDB" id="1007667at2"/>
<accession>A0A1G7S8Y5</accession>
<dbReference type="GO" id="GO:0043565">
    <property type="term" value="F:sequence-specific DNA binding"/>
    <property type="evidence" value="ECO:0007669"/>
    <property type="project" value="InterPro"/>
</dbReference>
<protein>
    <submittedName>
        <fullName evidence="5">Transcriptional regulator, AraC family</fullName>
    </submittedName>
</protein>
<keyword evidence="3" id="KW-0804">Transcription</keyword>
<evidence type="ECO:0000313" key="5">
    <source>
        <dbReference type="EMBL" id="SDG19441.1"/>
    </source>
</evidence>
<dbReference type="AlphaFoldDB" id="A0A1G7S8Y5"/>
<dbReference type="Proteomes" id="UP000199203">
    <property type="component" value="Unassembled WGS sequence"/>
</dbReference>
<name>A0A1G7S8Y5_9FLAO</name>
<dbReference type="SMART" id="SM00342">
    <property type="entry name" value="HTH_ARAC"/>
    <property type="match status" value="1"/>
</dbReference>
<gene>
    <name evidence="5" type="ORF">SAMN05421825_2906</name>
</gene>
<dbReference type="STRING" id="454006.SAMN05421825_2906"/>
<keyword evidence="1" id="KW-0805">Transcription regulation</keyword>
<dbReference type="EMBL" id="FNBH01000003">
    <property type="protein sequence ID" value="SDG19441.1"/>
    <property type="molecule type" value="Genomic_DNA"/>
</dbReference>
<dbReference type="SUPFAM" id="SSF46689">
    <property type="entry name" value="Homeodomain-like"/>
    <property type="match status" value="1"/>
</dbReference>
<dbReference type="RefSeq" id="WP_089874120.1">
    <property type="nucleotide sequence ID" value="NZ_FNBH01000003.1"/>
</dbReference>
<dbReference type="InterPro" id="IPR018060">
    <property type="entry name" value="HTH_AraC"/>
</dbReference>
<sequence length="297" mass="34450">MKKEDYGKISIEHFARQLHVNVIAETKDFIVSKSPNDLREHAFDLDHPHILDGIAFVFCVKGNAKVRINLTEHHVCQNTVLIAVPNSIVQILEQSDDLKVEFLFFTFDFISNIRLSTQLGYIVKAVEEQACLHLNDDSFGNLLDVHKLIVKQYQKQHVAYREEVIKNLLYALIYQILQLYASSMDSTTKAQNRNEDIHMRFMALLFENYRTERSVRFYADKLFLTPKHFAKVIKETSGKPVLEWIDEMVIMAAKALLKSSDMTVGQIAFELEFANASFFGSYFRKRVGMTPLQYREK</sequence>
<proteinExistence type="predicted"/>
<evidence type="ECO:0000256" key="2">
    <source>
        <dbReference type="ARBA" id="ARBA00023125"/>
    </source>
</evidence>
<evidence type="ECO:0000313" key="6">
    <source>
        <dbReference type="Proteomes" id="UP000199203"/>
    </source>
</evidence>
<evidence type="ECO:0000256" key="1">
    <source>
        <dbReference type="ARBA" id="ARBA00023015"/>
    </source>
</evidence>
<dbReference type="InterPro" id="IPR009057">
    <property type="entry name" value="Homeodomain-like_sf"/>
</dbReference>
<dbReference type="PANTHER" id="PTHR43280">
    <property type="entry name" value="ARAC-FAMILY TRANSCRIPTIONAL REGULATOR"/>
    <property type="match status" value="1"/>
</dbReference>
<dbReference type="Gene3D" id="1.10.10.60">
    <property type="entry name" value="Homeodomain-like"/>
    <property type="match status" value="1"/>
</dbReference>
<reference evidence="6" key="1">
    <citation type="submission" date="2016-10" db="EMBL/GenBank/DDBJ databases">
        <authorList>
            <person name="Varghese N."/>
            <person name="Submissions S."/>
        </authorList>
    </citation>
    <scope>NUCLEOTIDE SEQUENCE [LARGE SCALE GENOMIC DNA]</scope>
    <source>
        <strain evidence="6">DSM 19684</strain>
    </source>
</reference>
<keyword evidence="6" id="KW-1185">Reference proteome</keyword>
<dbReference type="Pfam" id="PF12833">
    <property type="entry name" value="HTH_18"/>
    <property type="match status" value="1"/>
</dbReference>
<organism evidence="5 6">
    <name type="scientific">Epilithonimonas hungarica</name>
    <dbReference type="NCBI Taxonomy" id="454006"/>
    <lineage>
        <taxon>Bacteria</taxon>
        <taxon>Pseudomonadati</taxon>
        <taxon>Bacteroidota</taxon>
        <taxon>Flavobacteriia</taxon>
        <taxon>Flavobacteriales</taxon>
        <taxon>Weeksellaceae</taxon>
        <taxon>Chryseobacterium group</taxon>
        <taxon>Epilithonimonas</taxon>
    </lineage>
</organism>
<dbReference type="PANTHER" id="PTHR43280:SF32">
    <property type="entry name" value="TRANSCRIPTIONAL REGULATORY PROTEIN"/>
    <property type="match status" value="1"/>
</dbReference>
<evidence type="ECO:0000259" key="4">
    <source>
        <dbReference type="PROSITE" id="PS01124"/>
    </source>
</evidence>
<feature type="domain" description="HTH araC/xylS-type" evidence="4">
    <location>
        <begin position="199"/>
        <end position="297"/>
    </location>
</feature>
<dbReference type="PROSITE" id="PS01124">
    <property type="entry name" value="HTH_ARAC_FAMILY_2"/>
    <property type="match status" value="1"/>
</dbReference>
<dbReference type="GO" id="GO:0003700">
    <property type="term" value="F:DNA-binding transcription factor activity"/>
    <property type="evidence" value="ECO:0007669"/>
    <property type="project" value="InterPro"/>
</dbReference>
<keyword evidence="2" id="KW-0238">DNA-binding</keyword>
<evidence type="ECO:0000256" key="3">
    <source>
        <dbReference type="ARBA" id="ARBA00023163"/>
    </source>
</evidence>